<evidence type="ECO:0000313" key="10">
    <source>
        <dbReference type="Proteomes" id="UP001195483"/>
    </source>
</evidence>
<dbReference type="CDD" id="cd00086">
    <property type="entry name" value="homeodomain"/>
    <property type="match status" value="1"/>
</dbReference>
<evidence type="ECO:0000256" key="7">
    <source>
        <dbReference type="SAM" id="MobiDB-lite"/>
    </source>
</evidence>
<dbReference type="InterPro" id="IPR009057">
    <property type="entry name" value="Homeodomain-like_sf"/>
</dbReference>
<evidence type="ECO:0000259" key="8">
    <source>
        <dbReference type="PROSITE" id="PS50071"/>
    </source>
</evidence>
<dbReference type="PROSITE" id="PS00027">
    <property type="entry name" value="HOMEOBOX_1"/>
    <property type="match status" value="1"/>
</dbReference>
<dbReference type="GO" id="GO:0030182">
    <property type="term" value="P:neuron differentiation"/>
    <property type="evidence" value="ECO:0007669"/>
    <property type="project" value="TreeGrafter"/>
</dbReference>
<dbReference type="SMART" id="SM00389">
    <property type="entry name" value="HOX"/>
    <property type="match status" value="1"/>
</dbReference>
<dbReference type="FunFam" id="1.10.10.60:FF:000081">
    <property type="entry name" value="Empty spiracles homeobox 2"/>
    <property type="match status" value="1"/>
</dbReference>
<evidence type="ECO:0000256" key="3">
    <source>
        <dbReference type="ARBA" id="ARBA00023155"/>
    </source>
</evidence>
<keyword evidence="3 5" id="KW-0371">Homeobox</keyword>
<protein>
    <recommendedName>
        <fullName evidence="8">Homeobox domain-containing protein</fullName>
    </recommendedName>
</protein>
<dbReference type="Proteomes" id="UP001195483">
    <property type="component" value="Unassembled WGS sequence"/>
</dbReference>
<dbReference type="InterPro" id="IPR017970">
    <property type="entry name" value="Homeobox_CS"/>
</dbReference>
<dbReference type="GO" id="GO:0005634">
    <property type="term" value="C:nucleus"/>
    <property type="evidence" value="ECO:0007669"/>
    <property type="project" value="UniProtKB-SubCell"/>
</dbReference>
<reference evidence="9" key="1">
    <citation type="journal article" date="2021" name="Genome Biol. Evol.">
        <title>A High-Quality Reference Genome for a Parasitic Bivalve with Doubly Uniparental Inheritance (Bivalvia: Unionida).</title>
        <authorList>
            <person name="Smith C.H."/>
        </authorList>
    </citation>
    <scope>NUCLEOTIDE SEQUENCE</scope>
    <source>
        <strain evidence="9">CHS0354</strain>
    </source>
</reference>
<name>A0AAE0TF75_9BIVA</name>
<dbReference type="SUPFAM" id="SSF46689">
    <property type="entry name" value="Homeodomain-like"/>
    <property type="match status" value="1"/>
</dbReference>
<dbReference type="InterPro" id="IPR001356">
    <property type="entry name" value="HD"/>
</dbReference>
<keyword evidence="10" id="KW-1185">Reference proteome</keyword>
<evidence type="ECO:0000313" key="9">
    <source>
        <dbReference type="EMBL" id="KAK3609219.1"/>
    </source>
</evidence>
<comment type="subcellular location">
    <subcellularLocation>
        <location evidence="1 5 6">Nucleus</location>
    </subcellularLocation>
</comment>
<dbReference type="PROSITE" id="PS50071">
    <property type="entry name" value="HOMEOBOX_2"/>
    <property type="match status" value="1"/>
</dbReference>
<evidence type="ECO:0000256" key="6">
    <source>
        <dbReference type="RuleBase" id="RU000682"/>
    </source>
</evidence>
<reference evidence="9" key="2">
    <citation type="journal article" date="2021" name="Genome Biol. Evol.">
        <title>Developing a high-quality reference genome for a parasitic bivalve with doubly uniparental inheritance (Bivalvia: Unionida).</title>
        <authorList>
            <person name="Smith C.H."/>
        </authorList>
    </citation>
    <scope>NUCLEOTIDE SEQUENCE</scope>
    <source>
        <strain evidence="9">CHS0354</strain>
        <tissue evidence="9">Mantle</tissue>
    </source>
</reference>
<evidence type="ECO:0000256" key="2">
    <source>
        <dbReference type="ARBA" id="ARBA00023125"/>
    </source>
</evidence>
<sequence length="212" mass="24981">MKMEDRLPYKAVYNFYTNCSSRNTVSDKEVSPSRENQYNGSKGDQREETTYMELSCRQKDETSEDKYPEYCRTMKVRDANGTVKELVFPKALDLDRPKRARTTFSPEQLYQLEREFQRNQYLVGKERTDLAKRLHLSETQVKVWFQNRRTKYKRDRVREAEVRDSKSESAAACSLMRMLQQQYFPPPPPPPSVSQTVLTPYQSYQYAGYGAT</sequence>
<dbReference type="InterPro" id="IPR050877">
    <property type="entry name" value="EMX-VAX-Noto_Homeobox_TFs"/>
</dbReference>
<feature type="domain" description="Homeobox" evidence="8">
    <location>
        <begin position="95"/>
        <end position="155"/>
    </location>
</feature>
<feature type="DNA-binding region" description="Homeobox" evidence="5">
    <location>
        <begin position="97"/>
        <end position="156"/>
    </location>
</feature>
<dbReference type="Gene3D" id="1.10.10.60">
    <property type="entry name" value="Homeodomain-like"/>
    <property type="match status" value="1"/>
</dbReference>
<feature type="region of interest" description="Disordered" evidence="7">
    <location>
        <begin position="24"/>
        <end position="50"/>
    </location>
</feature>
<dbReference type="AlphaFoldDB" id="A0AAE0TF75"/>
<evidence type="ECO:0000256" key="1">
    <source>
        <dbReference type="ARBA" id="ARBA00004123"/>
    </source>
</evidence>
<keyword evidence="2 5" id="KW-0238">DNA-binding</keyword>
<organism evidence="9 10">
    <name type="scientific">Potamilus streckersoni</name>
    <dbReference type="NCBI Taxonomy" id="2493646"/>
    <lineage>
        <taxon>Eukaryota</taxon>
        <taxon>Metazoa</taxon>
        <taxon>Spiralia</taxon>
        <taxon>Lophotrochozoa</taxon>
        <taxon>Mollusca</taxon>
        <taxon>Bivalvia</taxon>
        <taxon>Autobranchia</taxon>
        <taxon>Heteroconchia</taxon>
        <taxon>Palaeoheterodonta</taxon>
        <taxon>Unionida</taxon>
        <taxon>Unionoidea</taxon>
        <taxon>Unionidae</taxon>
        <taxon>Ambleminae</taxon>
        <taxon>Lampsilini</taxon>
        <taxon>Potamilus</taxon>
    </lineage>
</organism>
<dbReference type="EMBL" id="JAEAOA010002066">
    <property type="protein sequence ID" value="KAK3609219.1"/>
    <property type="molecule type" value="Genomic_DNA"/>
</dbReference>
<proteinExistence type="predicted"/>
<dbReference type="PRINTS" id="PR00024">
    <property type="entry name" value="HOMEOBOX"/>
</dbReference>
<keyword evidence="4 5" id="KW-0539">Nucleus</keyword>
<dbReference type="PANTHER" id="PTHR24339:SF28">
    <property type="entry name" value="E5-RELATED"/>
    <property type="match status" value="1"/>
</dbReference>
<dbReference type="Pfam" id="PF00046">
    <property type="entry name" value="Homeodomain"/>
    <property type="match status" value="1"/>
</dbReference>
<accession>A0AAE0TF75</accession>
<evidence type="ECO:0000256" key="4">
    <source>
        <dbReference type="ARBA" id="ARBA00023242"/>
    </source>
</evidence>
<reference evidence="9" key="3">
    <citation type="submission" date="2023-05" db="EMBL/GenBank/DDBJ databases">
        <authorList>
            <person name="Smith C.H."/>
        </authorList>
    </citation>
    <scope>NUCLEOTIDE SEQUENCE</scope>
    <source>
        <strain evidence="9">CHS0354</strain>
        <tissue evidence="9">Mantle</tissue>
    </source>
</reference>
<evidence type="ECO:0000256" key="5">
    <source>
        <dbReference type="PROSITE-ProRule" id="PRU00108"/>
    </source>
</evidence>
<dbReference type="PANTHER" id="PTHR24339">
    <property type="entry name" value="HOMEOBOX PROTEIN EMX-RELATED"/>
    <property type="match status" value="1"/>
</dbReference>
<dbReference type="GO" id="GO:0007420">
    <property type="term" value="P:brain development"/>
    <property type="evidence" value="ECO:0007669"/>
    <property type="project" value="TreeGrafter"/>
</dbReference>
<dbReference type="GO" id="GO:0000981">
    <property type="term" value="F:DNA-binding transcription factor activity, RNA polymerase II-specific"/>
    <property type="evidence" value="ECO:0007669"/>
    <property type="project" value="InterPro"/>
</dbReference>
<dbReference type="GO" id="GO:0000978">
    <property type="term" value="F:RNA polymerase II cis-regulatory region sequence-specific DNA binding"/>
    <property type="evidence" value="ECO:0007669"/>
    <property type="project" value="TreeGrafter"/>
</dbReference>
<feature type="compositionally biased region" description="Polar residues" evidence="7">
    <location>
        <begin position="33"/>
        <end position="42"/>
    </location>
</feature>
<comment type="caution">
    <text evidence="9">The sequence shown here is derived from an EMBL/GenBank/DDBJ whole genome shotgun (WGS) entry which is preliminary data.</text>
</comment>
<gene>
    <name evidence="9" type="ORF">CHS0354_035159</name>
</gene>
<dbReference type="InterPro" id="IPR020479">
    <property type="entry name" value="HD_metazoa"/>
</dbReference>